<dbReference type="InterPro" id="IPR037119">
    <property type="entry name" value="Haem_oxidase_HugZ-like_sf"/>
</dbReference>
<dbReference type="OrthoDB" id="9776211at2"/>
<dbReference type="Pfam" id="PF10615">
    <property type="entry name" value="DUF2470"/>
    <property type="match status" value="1"/>
</dbReference>
<evidence type="ECO:0000259" key="2">
    <source>
        <dbReference type="Pfam" id="PF13883"/>
    </source>
</evidence>
<dbReference type="Pfam" id="PF13883">
    <property type="entry name" value="CREG_beta-barrel"/>
    <property type="match status" value="1"/>
</dbReference>
<evidence type="ECO:0008006" key="5">
    <source>
        <dbReference type="Google" id="ProtNLM"/>
    </source>
</evidence>
<dbReference type="GO" id="GO:0005737">
    <property type="term" value="C:cytoplasm"/>
    <property type="evidence" value="ECO:0007669"/>
    <property type="project" value="UniProtKB-ARBA"/>
</dbReference>
<evidence type="ECO:0000313" key="3">
    <source>
        <dbReference type="EMBL" id="QHJ13822.1"/>
    </source>
</evidence>
<dbReference type="InterPro" id="IPR012349">
    <property type="entry name" value="Split_barrel_FMN-bd"/>
</dbReference>
<name>A0A857JQV1_9ALTE</name>
<dbReference type="RefSeq" id="WP_160181883.1">
    <property type="nucleotide sequence ID" value="NZ_CP047656.1"/>
</dbReference>
<accession>A0A857JQV1</accession>
<dbReference type="Proteomes" id="UP000464524">
    <property type="component" value="Chromosome"/>
</dbReference>
<proteinExistence type="predicted"/>
<reference evidence="3 4" key="1">
    <citation type="submission" date="2019-12" db="EMBL/GenBank/DDBJ databases">
        <title>Genome sequencing and assembly of endphytes of Porphyra tenera.</title>
        <authorList>
            <person name="Park J.M."/>
            <person name="Shin R."/>
            <person name="Jo S.H."/>
        </authorList>
    </citation>
    <scope>NUCLEOTIDE SEQUENCE [LARGE SCALE GENOMIC DNA]</scope>
    <source>
        <strain evidence="3 4">GPM4</strain>
    </source>
</reference>
<feature type="domain" description="CREG-like beta-barrel" evidence="2">
    <location>
        <begin position="10"/>
        <end position="148"/>
    </location>
</feature>
<evidence type="ECO:0000259" key="1">
    <source>
        <dbReference type="Pfam" id="PF10615"/>
    </source>
</evidence>
<dbReference type="PANTHER" id="PTHR13343:SF17">
    <property type="entry name" value="CELLULAR REPRESSOR OF E1A-STIMULATED GENES, ISOFORM A"/>
    <property type="match status" value="1"/>
</dbReference>
<dbReference type="KEGG" id="pmes:FX988_04102"/>
<organism evidence="3 4">
    <name type="scientific">Paraglaciecola mesophila</name>
    <dbReference type="NCBI Taxonomy" id="197222"/>
    <lineage>
        <taxon>Bacteria</taxon>
        <taxon>Pseudomonadati</taxon>
        <taxon>Pseudomonadota</taxon>
        <taxon>Gammaproteobacteria</taxon>
        <taxon>Alteromonadales</taxon>
        <taxon>Alteromonadaceae</taxon>
        <taxon>Paraglaciecola</taxon>
    </lineage>
</organism>
<dbReference type="Gene3D" id="2.30.110.10">
    <property type="entry name" value="Electron Transport, Fmn-binding Protein, Chain A"/>
    <property type="match status" value="1"/>
</dbReference>
<protein>
    <recommendedName>
        <fullName evidence="5">DUF2470 domain-containing protein</fullName>
    </recommendedName>
</protein>
<keyword evidence="4" id="KW-1185">Reference proteome</keyword>
<dbReference type="AlphaFoldDB" id="A0A857JQV1"/>
<sequence>MKIDEYIFDAKTLVRQQHSGVLSTHSQSVAGYPFGSVVPYYMTPEGNLVTYISQIAQHTRNIKGNPKVSMTIFDTLQDDSQANGRVTFLGDAVRVEDAHLAEQYLALFPRAKDYRATHDFSFYQIKPERIRYIGGFGKIFWINKEHWQSNIEGVDWQSVSNGIIEHMNQDHQDAMALIVEDQFGIQAKKLTMLSAFYEGAHIQADEKVVYFPFEKPCLNAQTIREQLVAATHTARANLSPAAVNE</sequence>
<dbReference type="EMBL" id="CP047656">
    <property type="protein sequence ID" value="QHJ13822.1"/>
    <property type="molecule type" value="Genomic_DNA"/>
</dbReference>
<dbReference type="SUPFAM" id="SSF50475">
    <property type="entry name" value="FMN-binding split barrel"/>
    <property type="match status" value="1"/>
</dbReference>
<gene>
    <name evidence="3" type="ORF">FX988_04102</name>
</gene>
<dbReference type="InterPro" id="IPR055343">
    <property type="entry name" value="CREG_beta-barrel"/>
</dbReference>
<evidence type="ECO:0000313" key="4">
    <source>
        <dbReference type="Proteomes" id="UP000464524"/>
    </source>
</evidence>
<dbReference type="Gene3D" id="3.20.180.10">
    <property type="entry name" value="PNP-oxidase-like"/>
    <property type="match status" value="1"/>
</dbReference>
<feature type="domain" description="DUF2470" evidence="1">
    <location>
        <begin position="160"/>
        <end position="229"/>
    </location>
</feature>
<dbReference type="PANTHER" id="PTHR13343">
    <property type="entry name" value="CREG1 PROTEIN"/>
    <property type="match status" value="1"/>
</dbReference>
<dbReference type="InterPro" id="IPR019595">
    <property type="entry name" value="DUF2470"/>
</dbReference>